<dbReference type="PANTHER" id="PTHR46558:SF11">
    <property type="entry name" value="HTH-TYPE TRANSCRIPTIONAL REGULATOR XRE"/>
    <property type="match status" value="1"/>
</dbReference>
<dbReference type="InterPro" id="IPR001387">
    <property type="entry name" value="Cro/C1-type_HTH"/>
</dbReference>
<accession>A0A1V4EX30</accession>
<keyword evidence="4" id="KW-1185">Reference proteome</keyword>
<name>A0A1V4EX30_9BACL</name>
<evidence type="ECO:0000259" key="2">
    <source>
        <dbReference type="PROSITE" id="PS50943"/>
    </source>
</evidence>
<dbReference type="Pfam" id="PF12727">
    <property type="entry name" value="PBP_like"/>
    <property type="match status" value="1"/>
</dbReference>
<dbReference type="Gene3D" id="1.10.260.40">
    <property type="entry name" value="lambda repressor-like DNA-binding domains"/>
    <property type="match status" value="1"/>
</dbReference>
<evidence type="ECO:0000313" key="3">
    <source>
        <dbReference type="EMBL" id="OPG17495.1"/>
    </source>
</evidence>
<dbReference type="InterPro" id="IPR010982">
    <property type="entry name" value="Lambda_DNA-bd_dom_sf"/>
</dbReference>
<organism evidence="3 4">
    <name type="scientific">Ferroacidibacillus organovorans</name>
    <dbReference type="NCBI Taxonomy" id="1765683"/>
    <lineage>
        <taxon>Bacteria</taxon>
        <taxon>Bacillati</taxon>
        <taxon>Bacillota</taxon>
        <taxon>Bacilli</taxon>
        <taxon>Bacillales</taxon>
        <taxon>Alicyclobacillaceae</taxon>
        <taxon>Ferroacidibacillus</taxon>
    </lineage>
</organism>
<protein>
    <recommendedName>
        <fullName evidence="2">HTH cro/C1-type domain-containing protein</fullName>
    </recommendedName>
</protein>
<sequence>MQNRLREMRQRASLTQEDLALRTGVTRQALSAIEKGAVIPNTATALTLAQIFHCRVEDLFFLDETPSFHMPGMRVGDPLILARIAGQTVVHAGRQEGNRRLDAVLPNARVSEVRGAHIRVMNTAYGAHPDEVFLVAGCDSALGLWVQAINLAAGKTVAYWINCDNQTARAYLAEKRVHAVATHFGQGLSFDEDKEVKARLQFTRYRLGFGFAGERFAPPDAERIKAMRLVNRPRGAGARQALDRWSHENDAHVDTLAGYDVELPSHAHVAEAVACRFADLGVMPEPEAYACNLDFVSLSEDSSVLSFAVDLVHPVVSHALQTLASDRFLATLKISGPYDVSTLGRMLT</sequence>
<dbReference type="RefSeq" id="WP_079289780.1">
    <property type="nucleotide sequence ID" value="NZ_MWPS01000003.1"/>
</dbReference>
<dbReference type="Proteomes" id="UP000190229">
    <property type="component" value="Unassembled WGS sequence"/>
</dbReference>
<dbReference type="SMART" id="SM00530">
    <property type="entry name" value="HTH_XRE"/>
    <property type="match status" value="1"/>
</dbReference>
<dbReference type="Pfam" id="PF01381">
    <property type="entry name" value="HTH_3"/>
    <property type="match status" value="1"/>
</dbReference>
<reference evidence="3 4" key="1">
    <citation type="submission" date="2017-02" db="EMBL/GenBank/DDBJ databases">
        <title>Draft genome of Acidibacillus ferrooxidans Huett2.</title>
        <authorList>
            <person name="Schopf S."/>
        </authorList>
    </citation>
    <scope>NUCLEOTIDE SEQUENCE [LARGE SCALE GENOMIC DNA]</scope>
    <source>
        <strain evidence="3 4">Huett2</strain>
    </source>
</reference>
<proteinExistence type="predicted"/>
<evidence type="ECO:0000256" key="1">
    <source>
        <dbReference type="ARBA" id="ARBA00023125"/>
    </source>
</evidence>
<dbReference type="GO" id="GO:0003677">
    <property type="term" value="F:DNA binding"/>
    <property type="evidence" value="ECO:0007669"/>
    <property type="project" value="UniProtKB-KW"/>
</dbReference>
<evidence type="ECO:0000313" key="4">
    <source>
        <dbReference type="Proteomes" id="UP000190229"/>
    </source>
</evidence>
<dbReference type="AlphaFoldDB" id="A0A1V4EX30"/>
<gene>
    <name evidence="3" type="ORF">B2M26_01855</name>
</gene>
<comment type="caution">
    <text evidence="3">The sequence shown here is derived from an EMBL/GenBank/DDBJ whole genome shotgun (WGS) entry which is preliminary data.</text>
</comment>
<keyword evidence="1" id="KW-0238">DNA-binding</keyword>
<feature type="domain" description="HTH cro/C1-type" evidence="2">
    <location>
        <begin position="5"/>
        <end position="59"/>
    </location>
</feature>
<dbReference type="EMBL" id="MWPS01000003">
    <property type="protein sequence ID" value="OPG17495.1"/>
    <property type="molecule type" value="Genomic_DNA"/>
</dbReference>
<dbReference type="InterPro" id="IPR024370">
    <property type="entry name" value="PBP_domain"/>
</dbReference>
<dbReference type="PANTHER" id="PTHR46558">
    <property type="entry name" value="TRACRIPTIONAL REGULATORY PROTEIN-RELATED-RELATED"/>
    <property type="match status" value="1"/>
</dbReference>
<dbReference type="PROSITE" id="PS50943">
    <property type="entry name" value="HTH_CROC1"/>
    <property type="match status" value="1"/>
</dbReference>
<dbReference type="CDD" id="cd00093">
    <property type="entry name" value="HTH_XRE"/>
    <property type="match status" value="1"/>
</dbReference>
<dbReference type="SUPFAM" id="SSF47413">
    <property type="entry name" value="lambda repressor-like DNA-binding domains"/>
    <property type="match status" value="1"/>
</dbReference>